<reference evidence="1 2" key="1">
    <citation type="journal article" date="2019" name="Sci. Rep.">
        <title>Colletotrichum shisoi sp. nov., an anthracnose pathogen of Perilla frutescens in Japan: molecular phylogenetic, morphological and genomic evidence.</title>
        <authorList>
            <person name="Gan P."/>
            <person name="Tsushima A."/>
            <person name="Hiroyama R."/>
            <person name="Narusaka M."/>
            <person name="Takano Y."/>
            <person name="Narusaka Y."/>
            <person name="Kawaradani M."/>
            <person name="Damm U."/>
            <person name="Shirasu K."/>
        </authorList>
    </citation>
    <scope>NUCLEOTIDE SEQUENCE [LARGE SCALE GENOMIC DNA]</scope>
    <source>
        <strain evidence="1 2">PG-2018a</strain>
    </source>
</reference>
<sequence length="176" mass="19325">MKVRGLEWAIYVARDRLDGNFGIMSAVANSPLASKRPEIRESKHYGLRQGDQRLLVPAATEPEPFASGKLGIQIGYLLIRWRSGGPTYPVPCSGPPSLSCPACRSTIWTSSCRPTATKGIRPHKPDSPNSTEKETCVCQCATEPCPRRASETSEVQTPDRIRGELVAGRWTSLTWT</sequence>
<proteinExistence type="predicted"/>
<dbReference type="Proteomes" id="UP000326340">
    <property type="component" value="Unassembled WGS sequence"/>
</dbReference>
<dbReference type="AlphaFoldDB" id="A0A5Q4BCQ0"/>
<name>A0A5Q4BCQ0_9PEZI</name>
<gene>
    <name evidence="1" type="ORF">CSHISOI_10789</name>
</gene>
<dbReference type="EMBL" id="PUHP01002153">
    <property type="protein sequence ID" value="TQN64665.1"/>
    <property type="molecule type" value="Genomic_DNA"/>
</dbReference>
<comment type="caution">
    <text evidence="1">The sequence shown here is derived from an EMBL/GenBank/DDBJ whole genome shotgun (WGS) entry which is preliminary data.</text>
</comment>
<evidence type="ECO:0000313" key="2">
    <source>
        <dbReference type="Proteomes" id="UP000326340"/>
    </source>
</evidence>
<organism evidence="1 2">
    <name type="scientific">Colletotrichum shisoi</name>
    <dbReference type="NCBI Taxonomy" id="2078593"/>
    <lineage>
        <taxon>Eukaryota</taxon>
        <taxon>Fungi</taxon>
        <taxon>Dikarya</taxon>
        <taxon>Ascomycota</taxon>
        <taxon>Pezizomycotina</taxon>
        <taxon>Sordariomycetes</taxon>
        <taxon>Hypocreomycetidae</taxon>
        <taxon>Glomerellales</taxon>
        <taxon>Glomerellaceae</taxon>
        <taxon>Colletotrichum</taxon>
        <taxon>Colletotrichum destructivum species complex</taxon>
    </lineage>
</organism>
<protein>
    <submittedName>
        <fullName evidence="1">Uncharacterized protein</fullName>
    </submittedName>
</protein>
<accession>A0A5Q4BCQ0</accession>
<keyword evidence="2" id="KW-1185">Reference proteome</keyword>
<evidence type="ECO:0000313" key="1">
    <source>
        <dbReference type="EMBL" id="TQN64665.1"/>
    </source>
</evidence>